<evidence type="ECO:0000313" key="3">
    <source>
        <dbReference type="Proteomes" id="UP000324222"/>
    </source>
</evidence>
<accession>A0A5B7GEG3</accession>
<sequence length="99" mass="11055">MVMRGAARNIIEDSERAAVDDELSDHDNTQGRGKAWRVSRSVSVGGDAPLKVCAAVLHRPDSITTLTPRLLPRLQVTGHNAWTSAINRSFYQHRYYDHA</sequence>
<keyword evidence="3" id="KW-1185">Reference proteome</keyword>
<dbReference type="AlphaFoldDB" id="A0A5B7GEG3"/>
<evidence type="ECO:0000313" key="2">
    <source>
        <dbReference type="EMBL" id="MPC55717.1"/>
    </source>
</evidence>
<organism evidence="2 3">
    <name type="scientific">Portunus trituberculatus</name>
    <name type="common">Swimming crab</name>
    <name type="synonym">Neptunus trituberculatus</name>
    <dbReference type="NCBI Taxonomy" id="210409"/>
    <lineage>
        <taxon>Eukaryota</taxon>
        <taxon>Metazoa</taxon>
        <taxon>Ecdysozoa</taxon>
        <taxon>Arthropoda</taxon>
        <taxon>Crustacea</taxon>
        <taxon>Multicrustacea</taxon>
        <taxon>Malacostraca</taxon>
        <taxon>Eumalacostraca</taxon>
        <taxon>Eucarida</taxon>
        <taxon>Decapoda</taxon>
        <taxon>Pleocyemata</taxon>
        <taxon>Brachyura</taxon>
        <taxon>Eubrachyura</taxon>
        <taxon>Portunoidea</taxon>
        <taxon>Portunidae</taxon>
        <taxon>Portuninae</taxon>
        <taxon>Portunus</taxon>
    </lineage>
</organism>
<name>A0A5B7GEG3_PORTR</name>
<proteinExistence type="predicted"/>
<feature type="compositionally biased region" description="Basic and acidic residues" evidence="1">
    <location>
        <begin position="14"/>
        <end position="29"/>
    </location>
</feature>
<dbReference type="EMBL" id="VSRR010013385">
    <property type="protein sequence ID" value="MPC55717.1"/>
    <property type="molecule type" value="Genomic_DNA"/>
</dbReference>
<gene>
    <name evidence="2" type="ORF">E2C01_049661</name>
</gene>
<reference evidence="2 3" key="1">
    <citation type="submission" date="2019-05" db="EMBL/GenBank/DDBJ databases">
        <title>Another draft genome of Portunus trituberculatus and its Hox gene families provides insights of decapod evolution.</title>
        <authorList>
            <person name="Jeong J.-H."/>
            <person name="Song I."/>
            <person name="Kim S."/>
            <person name="Choi T."/>
            <person name="Kim D."/>
            <person name="Ryu S."/>
            <person name="Kim W."/>
        </authorList>
    </citation>
    <scope>NUCLEOTIDE SEQUENCE [LARGE SCALE GENOMIC DNA]</scope>
    <source>
        <tissue evidence="2">Muscle</tissue>
    </source>
</reference>
<feature type="region of interest" description="Disordered" evidence="1">
    <location>
        <begin position="14"/>
        <end position="34"/>
    </location>
</feature>
<comment type="caution">
    <text evidence="2">The sequence shown here is derived from an EMBL/GenBank/DDBJ whole genome shotgun (WGS) entry which is preliminary data.</text>
</comment>
<dbReference type="Proteomes" id="UP000324222">
    <property type="component" value="Unassembled WGS sequence"/>
</dbReference>
<evidence type="ECO:0000256" key="1">
    <source>
        <dbReference type="SAM" id="MobiDB-lite"/>
    </source>
</evidence>
<protein>
    <submittedName>
        <fullName evidence="2">Uncharacterized protein</fullName>
    </submittedName>
</protein>